<dbReference type="EMBL" id="CM055729">
    <property type="protein sequence ID" value="KAJ8014960.1"/>
    <property type="molecule type" value="Genomic_DNA"/>
</dbReference>
<accession>A0ACC2HH00</accession>
<organism evidence="1 2">
    <name type="scientific">Dallia pectoralis</name>
    <name type="common">Alaska blackfish</name>
    <dbReference type="NCBI Taxonomy" id="75939"/>
    <lineage>
        <taxon>Eukaryota</taxon>
        <taxon>Metazoa</taxon>
        <taxon>Chordata</taxon>
        <taxon>Craniata</taxon>
        <taxon>Vertebrata</taxon>
        <taxon>Euteleostomi</taxon>
        <taxon>Actinopterygii</taxon>
        <taxon>Neopterygii</taxon>
        <taxon>Teleostei</taxon>
        <taxon>Protacanthopterygii</taxon>
        <taxon>Esociformes</taxon>
        <taxon>Umbridae</taxon>
        <taxon>Dallia</taxon>
    </lineage>
</organism>
<keyword evidence="2" id="KW-1185">Reference proteome</keyword>
<proteinExistence type="predicted"/>
<gene>
    <name evidence="1" type="ORF">DPEC_G00021190</name>
</gene>
<name>A0ACC2HH00_DALPE</name>
<protein>
    <submittedName>
        <fullName evidence="1">Uncharacterized protein</fullName>
    </submittedName>
</protein>
<reference evidence="1" key="1">
    <citation type="submission" date="2021-05" db="EMBL/GenBank/DDBJ databases">
        <authorList>
            <person name="Pan Q."/>
            <person name="Jouanno E."/>
            <person name="Zahm M."/>
            <person name="Klopp C."/>
            <person name="Cabau C."/>
            <person name="Louis A."/>
            <person name="Berthelot C."/>
            <person name="Parey E."/>
            <person name="Roest Crollius H."/>
            <person name="Montfort J."/>
            <person name="Robinson-Rechavi M."/>
            <person name="Bouchez O."/>
            <person name="Lampietro C."/>
            <person name="Lopez Roques C."/>
            <person name="Donnadieu C."/>
            <person name="Postlethwait J."/>
            <person name="Bobe J."/>
            <person name="Dillon D."/>
            <person name="Chandos A."/>
            <person name="von Hippel F."/>
            <person name="Guiguen Y."/>
        </authorList>
    </citation>
    <scope>NUCLEOTIDE SEQUENCE</scope>
    <source>
        <strain evidence="1">YG-Jan2019</strain>
    </source>
</reference>
<evidence type="ECO:0000313" key="1">
    <source>
        <dbReference type="EMBL" id="KAJ8014960.1"/>
    </source>
</evidence>
<evidence type="ECO:0000313" key="2">
    <source>
        <dbReference type="Proteomes" id="UP001157502"/>
    </source>
</evidence>
<sequence>MNALVIPVFIAMLQLCSTLDNLNIQIQTDLKNLSCHDFKLPDYQIPGKRMEKVPQVCLCKKTFAIRLKNLVDKVTTTTQHQPFLKRLQSNIHELANRNDAHTVST</sequence>
<comment type="caution">
    <text evidence="1">The sequence shown here is derived from an EMBL/GenBank/DDBJ whole genome shotgun (WGS) entry which is preliminary data.</text>
</comment>
<dbReference type="Proteomes" id="UP001157502">
    <property type="component" value="Chromosome 2"/>
</dbReference>